<evidence type="ECO:0000313" key="2">
    <source>
        <dbReference type="EMBL" id="GBO14495.1"/>
    </source>
</evidence>
<dbReference type="AlphaFoldDB" id="A0A4Y2UN97"/>
<feature type="signal peptide" evidence="1">
    <location>
        <begin position="1"/>
        <end position="23"/>
    </location>
</feature>
<gene>
    <name evidence="2" type="ORF">AVEN_9087_1</name>
</gene>
<protein>
    <submittedName>
        <fullName evidence="2">Uncharacterized protein</fullName>
    </submittedName>
</protein>
<keyword evidence="1" id="KW-0732">Signal</keyword>
<keyword evidence="3" id="KW-1185">Reference proteome</keyword>
<accession>A0A4Y2UN97</accession>
<dbReference type="Proteomes" id="UP000499080">
    <property type="component" value="Unassembled WGS sequence"/>
</dbReference>
<sequence length="112" mass="12644">MSVFVVCMLFGKGILLDLGRIWQQVCFGEWGIHLSKFLNLSETMACKSALIIPRRMSMFRFHASSGRQTTDLELKSSGTSILGEGIYLSKNSNHLKLYLCWGNSYNKGEECL</sequence>
<proteinExistence type="predicted"/>
<evidence type="ECO:0000313" key="3">
    <source>
        <dbReference type="Proteomes" id="UP000499080"/>
    </source>
</evidence>
<feature type="chain" id="PRO_5021451847" evidence="1">
    <location>
        <begin position="24"/>
        <end position="112"/>
    </location>
</feature>
<dbReference type="EMBL" id="BGPR01038623">
    <property type="protein sequence ID" value="GBO14495.1"/>
    <property type="molecule type" value="Genomic_DNA"/>
</dbReference>
<name>A0A4Y2UN97_ARAVE</name>
<reference evidence="2 3" key="1">
    <citation type="journal article" date="2019" name="Sci. Rep.">
        <title>Orb-weaving spider Araneus ventricosus genome elucidates the spidroin gene catalogue.</title>
        <authorList>
            <person name="Kono N."/>
            <person name="Nakamura H."/>
            <person name="Ohtoshi R."/>
            <person name="Moran D.A.P."/>
            <person name="Shinohara A."/>
            <person name="Yoshida Y."/>
            <person name="Fujiwara M."/>
            <person name="Mori M."/>
            <person name="Tomita M."/>
            <person name="Arakawa K."/>
        </authorList>
    </citation>
    <scope>NUCLEOTIDE SEQUENCE [LARGE SCALE GENOMIC DNA]</scope>
</reference>
<evidence type="ECO:0000256" key="1">
    <source>
        <dbReference type="SAM" id="SignalP"/>
    </source>
</evidence>
<organism evidence="2 3">
    <name type="scientific">Araneus ventricosus</name>
    <name type="common">Orbweaver spider</name>
    <name type="synonym">Epeira ventricosa</name>
    <dbReference type="NCBI Taxonomy" id="182803"/>
    <lineage>
        <taxon>Eukaryota</taxon>
        <taxon>Metazoa</taxon>
        <taxon>Ecdysozoa</taxon>
        <taxon>Arthropoda</taxon>
        <taxon>Chelicerata</taxon>
        <taxon>Arachnida</taxon>
        <taxon>Araneae</taxon>
        <taxon>Araneomorphae</taxon>
        <taxon>Entelegynae</taxon>
        <taxon>Araneoidea</taxon>
        <taxon>Araneidae</taxon>
        <taxon>Araneus</taxon>
    </lineage>
</organism>
<comment type="caution">
    <text evidence="2">The sequence shown here is derived from an EMBL/GenBank/DDBJ whole genome shotgun (WGS) entry which is preliminary data.</text>
</comment>